<name>A0ABT1XP58_9SPHN</name>
<keyword evidence="1" id="KW-0472">Membrane</keyword>
<dbReference type="EMBL" id="JANKHH010000003">
    <property type="protein sequence ID" value="MCR2833002.1"/>
    <property type="molecule type" value="Genomic_DNA"/>
</dbReference>
<sequence length="56" mass="5964">MRTFICIAFAALAADPAFAQDPAAVPEPSNIAIFGLGLLGLIVGRHFAKNRKNHDD</sequence>
<evidence type="ECO:0000313" key="4">
    <source>
        <dbReference type="EMBL" id="MCR2833002.1"/>
    </source>
</evidence>
<keyword evidence="2" id="KW-0732">Signal</keyword>
<dbReference type="Proteomes" id="UP001206067">
    <property type="component" value="Unassembled WGS sequence"/>
</dbReference>
<proteinExistence type="predicted"/>
<dbReference type="Pfam" id="PF07589">
    <property type="entry name" value="PEP-CTERM"/>
    <property type="match status" value="1"/>
</dbReference>
<evidence type="ECO:0000313" key="5">
    <source>
        <dbReference type="Proteomes" id="UP001206067"/>
    </source>
</evidence>
<feature type="transmembrane region" description="Helical" evidence="1">
    <location>
        <begin position="29"/>
        <end position="48"/>
    </location>
</feature>
<feature type="chain" id="PRO_5046034966" evidence="2">
    <location>
        <begin position="20"/>
        <end position="56"/>
    </location>
</feature>
<accession>A0ABT1XP58</accession>
<organism evidence="4 5">
    <name type="scientific">Parerythrobacter lacustris</name>
    <dbReference type="NCBI Taxonomy" id="2969984"/>
    <lineage>
        <taxon>Bacteria</taxon>
        <taxon>Pseudomonadati</taxon>
        <taxon>Pseudomonadota</taxon>
        <taxon>Alphaproteobacteria</taxon>
        <taxon>Sphingomonadales</taxon>
        <taxon>Erythrobacteraceae</taxon>
        <taxon>Parerythrobacter</taxon>
    </lineage>
</organism>
<gene>
    <name evidence="4" type="ORF">NSO95_03515</name>
</gene>
<protein>
    <submittedName>
        <fullName evidence="4">PEP-CTERM sorting domain-containing protein</fullName>
    </submittedName>
</protein>
<dbReference type="NCBIfam" id="TIGR02595">
    <property type="entry name" value="PEP_CTERM"/>
    <property type="match status" value="1"/>
</dbReference>
<keyword evidence="1" id="KW-1133">Transmembrane helix</keyword>
<reference evidence="4 5" key="1">
    <citation type="submission" date="2022-08" db="EMBL/GenBank/DDBJ databases">
        <title>Polyphasic taxonomy analysis of Qipengyuania sp.RS5-5.</title>
        <authorList>
            <person name="Xamxidin M."/>
            <person name="Wu M."/>
        </authorList>
    </citation>
    <scope>NUCLEOTIDE SEQUENCE [LARGE SCALE GENOMIC DNA]</scope>
    <source>
        <strain evidence="4 5">RS5-5</strain>
    </source>
</reference>
<evidence type="ECO:0000259" key="3">
    <source>
        <dbReference type="Pfam" id="PF07589"/>
    </source>
</evidence>
<comment type="caution">
    <text evidence="4">The sequence shown here is derived from an EMBL/GenBank/DDBJ whole genome shotgun (WGS) entry which is preliminary data.</text>
</comment>
<evidence type="ECO:0000256" key="1">
    <source>
        <dbReference type="SAM" id="Phobius"/>
    </source>
</evidence>
<feature type="signal peptide" evidence="2">
    <location>
        <begin position="1"/>
        <end position="19"/>
    </location>
</feature>
<dbReference type="RefSeq" id="WP_257594772.1">
    <property type="nucleotide sequence ID" value="NZ_JANKHH010000003.1"/>
</dbReference>
<evidence type="ECO:0000256" key="2">
    <source>
        <dbReference type="SAM" id="SignalP"/>
    </source>
</evidence>
<dbReference type="InterPro" id="IPR013424">
    <property type="entry name" value="Ice-binding_C"/>
</dbReference>
<feature type="domain" description="Ice-binding protein C-terminal" evidence="3">
    <location>
        <begin position="24"/>
        <end position="45"/>
    </location>
</feature>
<keyword evidence="1" id="KW-0812">Transmembrane</keyword>
<keyword evidence="5" id="KW-1185">Reference proteome</keyword>